<dbReference type="Pfam" id="PF11597">
    <property type="entry name" value="Med13_N"/>
    <property type="match status" value="1"/>
</dbReference>
<gene>
    <name evidence="10" type="primary">LOC102804251</name>
</gene>
<feature type="non-terminal residue" evidence="10">
    <location>
        <position position="175"/>
    </location>
</feature>
<accession>A0ABM0MDQ1</accession>
<proteinExistence type="inferred from homology"/>
<keyword evidence="6" id="KW-0804">Transcription</keyword>
<protein>
    <recommendedName>
        <fullName evidence="3">Mediator of RNA polymerase II transcription subunit 13</fullName>
    </recommendedName>
</protein>
<sequence>MTAANLVANGASLEDCHSNLFALTDLSGIKWRSYTATSHGPLVGPLDDPVLRSFANCLANDILSVWRKVPGVIPDPNIETPPPGASNRSELSRTRELWVYWYGEEPDFTDIIADELKVNEPLEGTWDQGLTYECRTLLFKALHNLLERCLLSRNFVRLGKWFVRPYGQDSEHDDR</sequence>
<comment type="subcellular location">
    <subcellularLocation>
        <location evidence="1">Nucleus</location>
    </subcellularLocation>
</comment>
<organism evidence="9 10">
    <name type="scientific">Saccoglossus kowalevskii</name>
    <name type="common">Acorn worm</name>
    <dbReference type="NCBI Taxonomy" id="10224"/>
    <lineage>
        <taxon>Eukaryota</taxon>
        <taxon>Metazoa</taxon>
        <taxon>Hemichordata</taxon>
        <taxon>Enteropneusta</taxon>
        <taxon>Harrimaniidae</taxon>
        <taxon>Saccoglossus</taxon>
    </lineage>
</organism>
<dbReference type="PANTHER" id="PTHR48249:SF3">
    <property type="entry name" value="MEDIATOR OF RNA POLYMERASE II TRANSCRIPTION SUBUNIT 13"/>
    <property type="match status" value="1"/>
</dbReference>
<evidence type="ECO:0000256" key="4">
    <source>
        <dbReference type="ARBA" id="ARBA00022491"/>
    </source>
</evidence>
<evidence type="ECO:0000256" key="2">
    <source>
        <dbReference type="ARBA" id="ARBA00009354"/>
    </source>
</evidence>
<evidence type="ECO:0000256" key="3">
    <source>
        <dbReference type="ARBA" id="ARBA00019618"/>
    </source>
</evidence>
<evidence type="ECO:0000313" key="9">
    <source>
        <dbReference type="Proteomes" id="UP000694865"/>
    </source>
</evidence>
<evidence type="ECO:0000256" key="1">
    <source>
        <dbReference type="ARBA" id="ARBA00004123"/>
    </source>
</evidence>
<dbReference type="InterPro" id="IPR051139">
    <property type="entry name" value="Mediator_complx_sub13"/>
</dbReference>
<dbReference type="GeneID" id="102804251"/>
<evidence type="ECO:0000256" key="5">
    <source>
        <dbReference type="ARBA" id="ARBA00023015"/>
    </source>
</evidence>
<reference evidence="10" key="1">
    <citation type="submission" date="2025-08" db="UniProtKB">
        <authorList>
            <consortium name="RefSeq"/>
        </authorList>
    </citation>
    <scope>IDENTIFICATION</scope>
    <source>
        <tissue evidence="10">Testes</tissue>
    </source>
</reference>
<dbReference type="InterPro" id="IPR021643">
    <property type="entry name" value="Mediator_Med13_N"/>
</dbReference>
<keyword evidence="9" id="KW-1185">Reference proteome</keyword>
<name>A0ABM0MDQ1_SACKO</name>
<evidence type="ECO:0000259" key="8">
    <source>
        <dbReference type="Pfam" id="PF11597"/>
    </source>
</evidence>
<dbReference type="PANTHER" id="PTHR48249">
    <property type="entry name" value="MEDIATOR OF RNA POLYMERASE II TRANSCRIPTION SUBUNIT 13"/>
    <property type="match status" value="1"/>
</dbReference>
<dbReference type="Proteomes" id="UP000694865">
    <property type="component" value="Unplaced"/>
</dbReference>
<evidence type="ECO:0000313" key="10">
    <source>
        <dbReference type="RefSeq" id="XP_006818142.1"/>
    </source>
</evidence>
<keyword evidence="5" id="KW-0805">Transcription regulation</keyword>
<evidence type="ECO:0000256" key="6">
    <source>
        <dbReference type="ARBA" id="ARBA00023163"/>
    </source>
</evidence>
<feature type="domain" description="Mediator complex subunit Med13 N-terminal" evidence="8">
    <location>
        <begin position="12"/>
        <end position="170"/>
    </location>
</feature>
<dbReference type="RefSeq" id="XP_006818142.1">
    <property type="nucleotide sequence ID" value="XM_006818079.1"/>
</dbReference>
<keyword evidence="7" id="KW-0539">Nucleus</keyword>
<keyword evidence="4" id="KW-0678">Repressor</keyword>
<evidence type="ECO:0000256" key="7">
    <source>
        <dbReference type="ARBA" id="ARBA00023242"/>
    </source>
</evidence>
<comment type="similarity">
    <text evidence="2">Belongs to the Mediator complex subunit 13 family.</text>
</comment>